<dbReference type="Proteomes" id="UP000749311">
    <property type="component" value="Unassembled WGS sequence"/>
</dbReference>
<name>A0ABX0SDQ5_9ACTN</name>
<dbReference type="Gene3D" id="3.40.430.10">
    <property type="entry name" value="Dihydrofolate Reductase, subunit A"/>
    <property type="match status" value="2"/>
</dbReference>
<keyword evidence="17" id="KW-1185">Reference proteome</keyword>
<evidence type="ECO:0000256" key="8">
    <source>
        <dbReference type="ARBA" id="ARBA00022833"/>
    </source>
</evidence>
<comment type="catalytic activity">
    <reaction evidence="13 14">
        <text>2,5-diamino-6-hydroxy-4-(5-phosphoribosylamino)-pyrimidine + H2O + H(+) = 5-amino-6-(5-phospho-D-ribosylamino)uracil + NH4(+)</text>
        <dbReference type="Rhea" id="RHEA:21868"/>
        <dbReference type="ChEBI" id="CHEBI:15377"/>
        <dbReference type="ChEBI" id="CHEBI:15378"/>
        <dbReference type="ChEBI" id="CHEBI:28938"/>
        <dbReference type="ChEBI" id="CHEBI:58453"/>
        <dbReference type="ChEBI" id="CHEBI:58614"/>
        <dbReference type="EC" id="3.5.4.26"/>
    </reaction>
</comment>
<sequence>MGCQAGRAHAAVSDGEIRAMRRALTLARLGPLHDPNPRVGCVLVSTGGEALAEGWHGGAGTPHAEVAALRRARERGIDVRGATAVVTLEPCAHTGRTGPCARALVEAGVGRVLVSVDDPSALAGGGAGVLRAAGVDMVTDVLRAEGLDLLGHWYDAARLARPWVVLKTATTLDGRVGAADGSSRWITGPQARAHAHGVRARSDAIVVGIRTVLCDDPALSARIPGEPEAHQPLRVVVGRRDIPPDAAVHGPGADLLHLRTHDPARVLAVLFERGVHELVVEGGPTLASGFLRAGLVDEIHAYIAPVVLGAGPAAIGDVGIGTIAEAARFTTRHCERLGDDVLIVATSAHSSNDKEY</sequence>
<dbReference type="CDD" id="cd01284">
    <property type="entry name" value="Riboflavin_deaminase-reductase"/>
    <property type="match status" value="1"/>
</dbReference>
<dbReference type="Gene3D" id="3.40.140.10">
    <property type="entry name" value="Cytidine Deaminase, domain 2"/>
    <property type="match status" value="1"/>
</dbReference>
<comment type="catalytic activity">
    <reaction evidence="12 14">
        <text>5-amino-6-(5-phospho-D-ribitylamino)uracil + NADP(+) = 5-amino-6-(5-phospho-D-ribosylamino)uracil + NADPH + H(+)</text>
        <dbReference type="Rhea" id="RHEA:17845"/>
        <dbReference type="ChEBI" id="CHEBI:15378"/>
        <dbReference type="ChEBI" id="CHEBI:57783"/>
        <dbReference type="ChEBI" id="CHEBI:58349"/>
        <dbReference type="ChEBI" id="CHEBI:58421"/>
        <dbReference type="ChEBI" id="CHEBI:58453"/>
        <dbReference type="EC" id="1.1.1.193"/>
    </reaction>
</comment>
<comment type="pathway">
    <text evidence="3 14">Cofactor biosynthesis; riboflavin biosynthesis; 5-amino-6-(D-ribitylamino)uracil from GTP: step 3/4.</text>
</comment>
<evidence type="ECO:0000256" key="7">
    <source>
        <dbReference type="ARBA" id="ARBA00022723"/>
    </source>
</evidence>
<keyword evidence="14 16" id="KW-0378">Hydrolase</keyword>
<evidence type="ECO:0000256" key="10">
    <source>
        <dbReference type="ARBA" id="ARBA00023002"/>
    </source>
</evidence>
<dbReference type="InterPro" id="IPR004794">
    <property type="entry name" value="Eubact_RibD"/>
</dbReference>
<organism evidence="16 17">
    <name type="scientific">Brooklawnia cerclae</name>
    <dbReference type="NCBI Taxonomy" id="349934"/>
    <lineage>
        <taxon>Bacteria</taxon>
        <taxon>Bacillati</taxon>
        <taxon>Actinomycetota</taxon>
        <taxon>Actinomycetes</taxon>
        <taxon>Propionibacteriales</taxon>
        <taxon>Propionibacteriaceae</taxon>
        <taxon>Brooklawnia</taxon>
    </lineage>
</organism>
<dbReference type="Pfam" id="PF01872">
    <property type="entry name" value="RibD_C"/>
    <property type="match status" value="1"/>
</dbReference>
<dbReference type="SUPFAM" id="SSF53927">
    <property type="entry name" value="Cytidine deaminase-like"/>
    <property type="match status" value="1"/>
</dbReference>
<dbReference type="NCBIfam" id="TIGR00326">
    <property type="entry name" value="eubact_ribD"/>
    <property type="match status" value="1"/>
</dbReference>
<keyword evidence="6 14" id="KW-0686">Riboflavin biosynthesis</keyword>
<dbReference type="InterPro" id="IPR024072">
    <property type="entry name" value="DHFR-like_dom_sf"/>
</dbReference>
<dbReference type="EMBL" id="JAAMOZ010000001">
    <property type="protein sequence ID" value="NIH56525.1"/>
    <property type="molecule type" value="Genomic_DNA"/>
</dbReference>
<dbReference type="InterPro" id="IPR002125">
    <property type="entry name" value="CMP_dCMP_dom"/>
</dbReference>
<evidence type="ECO:0000256" key="11">
    <source>
        <dbReference type="ARBA" id="ARBA00023268"/>
    </source>
</evidence>
<dbReference type="SUPFAM" id="SSF53597">
    <property type="entry name" value="Dihydrofolate reductase-like"/>
    <property type="match status" value="1"/>
</dbReference>
<evidence type="ECO:0000256" key="3">
    <source>
        <dbReference type="ARBA" id="ARBA00004910"/>
    </source>
</evidence>
<dbReference type="InterPro" id="IPR002734">
    <property type="entry name" value="RibDG_C"/>
</dbReference>
<dbReference type="Pfam" id="PF00383">
    <property type="entry name" value="dCMP_cyt_deam_1"/>
    <property type="match status" value="1"/>
</dbReference>
<dbReference type="InterPro" id="IPR016193">
    <property type="entry name" value="Cytidine_deaminase-like"/>
</dbReference>
<keyword evidence="7 14" id="KW-0479">Metal-binding</keyword>
<keyword evidence="10 14" id="KW-0560">Oxidoreductase</keyword>
<gene>
    <name evidence="16" type="ORF">FB473_001170</name>
</gene>
<feature type="domain" description="CMP/dCMP-type deaminase" evidence="15">
    <location>
        <begin position="14"/>
        <end position="130"/>
    </location>
</feature>
<evidence type="ECO:0000259" key="15">
    <source>
        <dbReference type="PROSITE" id="PS51747"/>
    </source>
</evidence>
<comment type="similarity">
    <text evidence="4 14">In the N-terminal section; belongs to the cytidine and deoxycytidylate deaminase family.</text>
</comment>
<comment type="similarity">
    <text evidence="5 14">In the C-terminal section; belongs to the HTP reductase family.</text>
</comment>
<dbReference type="EC" id="3.5.4.26" evidence="14"/>
<evidence type="ECO:0000313" key="16">
    <source>
        <dbReference type="EMBL" id="NIH56525.1"/>
    </source>
</evidence>
<comment type="caution">
    <text evidence="16">The sequence shown here is derived from an EMBL/GenBank/DDBJ whole genome shotgun (WGS) entry which is preliminary data.</text>
</comment>
<comment type="function">
    <text evidence="1 14">Converts 2,5-diamino-6-(ribosylamino)-4(3h)-pyrimidinone 5'-phosphate into 5-amino-6-(ribosylamino)-2,4(1h,3h)-pyrimidinedione 5'-phosphate.</text>
</comment>
<keyword evidence="9 14" id="KW-0521">NADP</keyword>
<evidence type="ECO:0000256" key="9">
    <source>
        <dbReference type="ARBA" id="ARBA00022857"/>
    </source>
</evidence>
<evidence type="ECO:0000256" key="12">
    <source>
        <dbReference type="ARBA" id="ARBA00049861"/>
    </source>
</evidence>
<dbReference type="PANTHER" id="PTHR38011:SF7">
    <property type="entry name" value="2,5-DIAMINO-6-RIBOSYLAMINO-4(3H)-PYRIMIDINONE 5'-PHOSPHATE REDUCTASE"/>
    <property type="match status" value="1"/>
</dbReference>
<dbReference type="GO" id="GO:0008703">
    <property type="term" value="F:5-amino-6-(5-phosphoribosylamino)uracil reductase activity"/>
    <property type="evidence" value="ECO:0007669"/>
    <property type="project" value="UniProtKB-EC"/>
</dbReference>
<reference evidence="16 17" key="1">
    <citation type="submission" date="2020-02" db="EMBL/GenBank/DDBJ databases">
        <title>Sequencing the genomes of 1000 actinobacteria strains.</title>
        <authorList>
            <person name="Klenk H.-P."/>
        </authorList>
    </citation>
    <scope>NUCLEOTIDE SEQUENCE [LARGE SCALE GENOMIC DNA]</scope>
    <source>
        <strain evidence="16 17">DSM 19609</strain>
    </source>
</reference>
<keyword evidence="8 14" id="KW-0862">Zinc</keyword>
<evidence type="ECO:0000256" key="1">
    <source>
        <dbReference type="ARBA" id="ARBA00002151"/>
    </source>
</evidence>
<dbReference type="PANTHER" id="PTHR38011">
    <property type="entry name" value="DIHYDROFOLATE REDUCTASE FAMILY PROTEIN (AFU_ORTHOLOGUE AFUA_8G06820)"/>
    <property type="match status" value="1"/>
</dbReference>
<evidence type="ECO:0000256" key="4">
    <source>
        <dbReference type="ARBA" id="ARBA00005259"/>
    </source>
</evidence>
<evidence type="ECO:0000256" key="14">
    <source>
        <dbReference type="PIRNR" id="PIRNR006769"/>
    </source>
</evidence>
<evidence type="ECO:0000313" key="17">
    <source>
        <dbReference type="Proteomes" id="UP000749311"/>
    </source>
</evidence>
<dbReference type="GO" id="GO:0008835">
    <property type="term" value="F:diaminohydroxyphosphoribosylaminopyrimidine deaminase activity"/>
    <property type="evidence" value="ECO:0007669"/>
    <property type="project" value="UniProtKB-EC"/>
</dbReference>
<dbReference type="InterPro" id="IPR050765">
    <property type="entry name" value="Riboflavin_Biosynth_HTPR"/>
</dbReference>
<evidence type="ECO:0000256" key="5">
    <source>
        <dbReference type="ARBA" id="ARBA00007417"/>
    </source>
</evidence>
<evidence type="ECO:0000256" key="6">
    <source>
        <dbReference type="ARBA" id="ARBA00022619"/>
    </source>
</evidence>
<dbReference type="PROSITE" id="PS51747">
    <property type="entry name" value="CYT_DCMP_DEAMINASES_2"/>
    <property type="match status" value="1"/>
</dbReference>
<proteinExistence type="inferred from homology"/>
<protein>
    <recommendedName>
        <fullName evidence="14">Riboflavin biosynthesis protein RibD</fullName>
    </recommendedName>
    <domain>
        <recommendedName>
            <fullName evidence="14">Diaminohydroxyphosphoribosylaminopyrimidine deaminase</fullName>
            <shortName evidence="14">DRAP deaminase</shortName>
            <ecNumber evidence="14">3.5.4.26</ecNumber>
        </recommendedName>
        <alternativeName>
            <fullName evidence="14">Riboflavin-specific deaminase</fullName>
        </alternativeName>
    </domain>
    <domain>
        <recommendedName>
            <fullName evidence="14">5-amino-6-(5-phosphoribosylamino)uracil reductase</fullName>
            <ecNumber evidence="14">1.1.1.193</ecNumber>
        </recommendedName>
        <alternativeName>
            <fullName evidence="14">HTP reductase</fullName>
        </alternativeName>
    </domain>
</protein>
<evidence type="ECO:0000256" key="2">
    <source>
        <dbReference type="ARBA" id="ARBA00004882"/>
    </source>
</evidence>
<accession>A0ABX0SDQ5</accession>
<dbReference type="PIRSF" id="PIRSF006769">
    <property type="entry name" value="RibD"/>
    <property type="match status" value="1"/>
</dbReference>
<comment type="cofactor">
    <cofactor evidence="14">
        <name>Zn(2+)</name>
        <dbReference type="ChEBI" id="CHEBI:29105"/>
    </cofactor>
    <text evidence="14">Binds 1 zinc ion.</text>
</comment>
<dbReference type="PROSITE" id="PS00903">
    <property type="entry name" value="CYT_DCMP_DEAMINASES_1"/>
    <property type="match status" value="1"/>
</dbReference>
<dbReference type="InterPro" id="IPR016192">
    <property type="entry name" value="APOBEC/CMP_deaminase_Zn-bd"/>
</dbReference>
<keyword evidence="11" id="KW-0511">Multifunctional enzyme</keyword>
<comment type="pathway">
    <text evidence="2 14">Cofactor biosynthesis; riboflavin biosynthesis; 5-amino-6-(D-ribitylamino)uracil from GTP: step 2/4.</text>
</comment>
<evidence type="ECO:0000256" key="13">
    <source>
        <dbReference type="ARBA" id="ARBA00049886"/>
    </source>
</evidence>
<dbReference type="EC" id="1.1.1.193" evidence="14"/>